<dbReference type="Gene3D" id="3.30.930.30">
    <property type="match status" value="1"/>
</dbReference>
<organism evidence="2 3">
    <name type="scientific">Mycoplana ramosa</name>
    <name type="common">Mycoplana bullata</name>
    <dbReference type="NCBI Taxonomy" id="40837"/>
    <lineage>
        <taxon>Bacteria</taxon>
        <taxon>Pseudomonadati</taxon>
        <taxon>Pseudomonadota</taxon>
        <taxon>Alphaproteobacteria</taxon>
        <taxon>Hyphomicrobiales</taxon>
        <taxon>Rhizobiaceae</taxon>
        <taxon>Mycoplana</taxon>
    </lineage>
</organism>
<feature type="region of interest" description="Disordered" evidence="1">
    <location>
        <begin position="364"/>
        <end position="425"/>
    </location>
</feature>
<comment type="caution">
    <text evidence="2">The sequence shown here is derived from an EMBL/GenBank/DDBJ whole genome shotgun (WGS) entry which is preliminary data.</text>
</comment>
<accession>A0ABW3YXY7</accession>
<dbReference type="EMBL" id="JBHTNF010000006">
    <property type="protein sequence ID" value="MFD1328735.1"/>
    <property type="molecule type" value="Genomic_DNA"/>
</dbReference>
<feature type="compositionally biased region" description="Polar residues" evidence="1">
    <location>
        <begin position="413"/>
        <end position="425"/>
    </location>
</feature>
<evidence type="ECO:0000313" key="3">
    <source>
        <dbReference type="Proteomes" id="UP001597173"/>
    </source>
</evidence>
<feature type="compositionally biased region" description="Basic and acidic residues" evidence="1">
    <location>
        <begin position="376"/>
        <end position="392"/>
    </location>
</feature>
<sequence length="425" mass="47199">MSFQFIHMEGFSRKGDGKGRSVSFVFSEARRDPVASVHVTNPLAPIVVYGSTIDEVEAMHDDAAAIAMTAVKGGKPRKLRQDHKTLHTVIASHPFTMEEIRADPAKLREAEEWERRTIGWLRSQYGDDLKSVVRHEDESHFHIHAYVVPTDDPEMRALRHHPGVVAKRAVMAAGPAEGEDGRTLSKKADRAYKQAMRGWQDSYHDAVGVPSGLARLGPRRRRLTREQWKAEQVQAKALRTTIDRAREVKRKGESMIAATKEDAAAIWAKAAAAEAEAARQLAAAKAATEAALKAQDKAVQEQRKARSMMSRVREEAARVREVTARLQRLPGALRSLWDGFRASKVADRIRQSIESEMEALRRTAAESADRASAADAGRREAESRARNLKENLTETGRQLAETRQELAALRPESTPSTPASTFGRV</sequence>
<dbReference type="Proteomes" id="UP001597173">
    <property type="component" value="Unassembled WGS sequence"/>
</dbReference>
<protein>
    <submittedName>
        <fullName evidence="2">Plasmid recombination protein</fullName>
    </submittedName>
</protein>
<proteinExistence type="predicted"/>
<dbReference type="CDD" id="cd17242">
    <property type="entry name" value="MobM_relaxase"/>
    <property type="match status" value="1"/>
</dbReference>
<evidence type="ECO:0000256" key="1">
    <source>
        <dbReference type="SAM" id="MobiDB-lite"/>
    </source>
</evidence>
<evidence type="ECO:0000313" key="2">
    <source>
        <dbReference type="EMBL" id="MFD1328735.1"/>
    </source>
</evidence>
<dbReference type="RefSeq" id="WP_374838946.1">
    <property type="nucleotide sequence ID" value="NZ_JBHEEW010000008.1"/>
</dbReference>
<keyword evidence="3" id="KW-1185">Reference proteome</keyword>
<reference evidence="3" key="1">
    <citation type="journal article" date="2019" name="Int. J. Syst. Evol. Microbiol.">
        <title>The Global Catalogue of Microorganisms (GCM) 10K type strain sequencing project: providing services to taxonomists for standard genome sequencing and annotation.</title>
        <authorList>
            <consortium name="The Broad Institute Genomics Platform"/>
            <consortium name="The Broad Institute Genome Sequencing Center for Infectious Disease"/>
            <person name="Wu L."/>
            <person name="Ma J."/>
        </authorList>
    </citation>
    <scope>NUCLEOTIDE SEQUENCE [LARGE SCALE GENOMIC DNA]</scope>
    <source>
        <strain evidence="3">CCUG 55609</strain>
    </source>
</reference>
<name>A0ABW3YXY7_MYCRA</name>
<gene>
    <name evidence="2" type="ORF">ACFQ33_12630</name>
</gene>